<dbReference type="GO" id="GO:0016791">
    <property type="term" value="F:phosphatase activity"/>
    <property type="evidence" value="ECO:0007669"/>
    <property type="project" value="TreeGrafter"/>
</dbReference>
<dbReference type="OrthoDB" id="4697614at2"/>
<keyword evidence="4" id="KW-1185">Reference proteome</keyword>
<organism evidence="3 4">
    <name type="scientific">Raineyella antarctica</name>
    <dbReference type="NCBI Taxonomy" id="1577474"/>
    <lineage>
        <taxon>Bacteria</taxon>
        <taxon>Bacillati</taxon>
        <taxon>Actinomycetota</taxon>
        <taxon>Actinomycetes</taxon>
        <taxon>Propionibacteriales</taxon>
        <taxon>Propionibacteriaceae</taxon>
        <taxon>Raineyella</taxon>
    </lineage>
</organism>
<dbReference type="GO" id="GO:0005737">
    <property type="term" value="C:cytoplasm"/>
    <property type="evidence" value="ECO:0007669"/>
    <property type="project" value="TreeGrafter"/>
</dbReference>
<dbReference type="InterPro" id="IPR001345">
    <property type="entry name" value="PG/BPGM_mutase_AS"/>
</dbReference>
<evidence type="ECO:0000256" key="2">
    <source>
        <dbReference type="PIRSR" id="PIRSR613078-2"/>
    </source>
</evidence>
<dbReference type="SUPFAM" id="SSF53254">
    <property type="entry name" value="Phosphoglycerate mutase-like"/>
    <property type="match status" value="1"/>
</dbReference>
<dbReference type="RefSeq" id="WP_092605939.1">
    <property type="nucleotide sequence ID" value="NZ_FMYF01000001.1"/>
</dbReference>
<dbReference type="Gene3D" id="3.40.50.1240">
    <property type="entry name" value="Phosphoglycerate mutase-like"/>
    <property type="match status" value="1"/>
</dbReference>
<protein>
    <submittedName>
        <fullName evidence="3">Probable phosphoglycerate mutase</fullName>
    </submittedName>
</protein>
<gene>
    <name evidence="3" type="ORF">GA0111570_101489</name>
</gene>
<evidence type="ECO:0000313" key="4">
    <source>
        <dbReference type="Proteomes" id="UP000199086"/>
    </source>
</evidence>
<feature type="active site" description="Proton donor/acceptor" evidence="1">
    <location>
        <position position="85"/>
    </location>
</feature>
<dbReference type="PANTHER" id="PTHR48100">
    <property type="entry name" value="BROAD-SPECIFICITY PHOSPHATASE YOR283W-RELATED"/>
    <property type="match status" value="1"/>
</dbReference>
<dbReference type="CDD" id="cd07067">
    <property type="entry name" value="HP_PGM_like"/>
    <property type="match status" value="1"/>
</dbReference>
<dbReference type="EMBL" id="FMYF01000001">
    <property type="protein sequence ID" value="SDB80213.1"/>
    <property type="molecule type" value="Genomic_DNA"/>
</dbReference>
<dbReference type="InterPro" id="IPR029033">
    <property type="entry name" value="His_PPase_superfam"/>
</dbReference>
<dbReference type="PANTHER" id="PTHR48100:SF62">
    <property type="entry name" value="GLUCOSYL-3-PHOSPHOGLYCERATE PHOSPHATASE"/>
    <property type="match status" value="1"/>
</dbReference>
<feature type="binding site" evidence="2">
    <location>
        <begin position="10"/>
        <end position="17"/>
    </location>
    <ligand>
        <name>substrate</name>
    </ligand>
</feature>
<proteinExistence type="predicted"/>
<dbReference type="STRING" id="1577474.GA0111570_101489"/>
<reference evidence="3 4" key="1">
    <citation type="submission" date="2016-06" db="EMBL/GenBank/DDBJ databases">
        <authorList>
            <person name="Olsen C.W."/>
            <person name="Carey S."/>
            <person name="Hinshaw L."/>
            <person name="Karasin A.I."/>
        </authorList>
    </citation>
    <scope>NUCLEOTIDE SEQUENCE [LARGE SCALE GENOMIC DNA]</scope>
    <source>
        <strain evidence="3 4">LZ-22</strain>
    </source>
</reference>
<dbReference type="Pfam" id="PF00300">
    <property type="entry name" value="His_Phos_1"/>
    <property type="match status" value="1"/>
</dbReference>
<feature type="binding site" evidence="2">
    <location>
        <position position="61"/>
    </location>
    <ligand>
        <name>substrate</name>
    </ligand>
</feature>
<accession>A0A1G6GEF3</accession>
<sequence length="204" mass="21868">MTASRLVLWRHGETDWNAVGRMQGHLDIPMNATGEQQARAAAAVLAERHHATSIVSSDLSRAQGTARALAEATGLPVTTDERLREINVGEWVGLTLTDIVAADPSVGEALHRGEDVRRSATGETSTELGERIAGALRDIVEDTDDGETVVVVTHGMAARIGSVFFAGGSFDDTRLLGGVRNCAWIVLDAGRDGVWRIRQYNVQA</sequence>
<feature type="active site" description="Tele-phosphohistidine intermediate" evidence="1">
    <location>
        <position position="11"/>
    </location>
</feature>
<evidence type="ECO:0000313" key="3">
    <source>
        <dbReference type="EMBL" id="SDB80213.1"/>
    </source>
</evidence>
<evidence type="ECO:0000256" key="1">
    <source>
        <dbReference type="PIRSR" id="PIRSR613078-1"/>
    </source>
</evidence>
<dbReference type="AlphaFoldDB" id="A0A1G6GEF3"/>
<dbReference type="InterPro" id="IPR050275">
    <property type="entry name" value="PGM_Phosphatase"/>
</dbReference>
<name>A0A1G6GEF3_9ACTN</name>
<dbReference type="InterPro" id="IPR013078">
    <property type="entry name" value="His_Pase_superF_clade-1"/>
</dbReference>
<dbReference type="PROSITE" id="PS00175">
    <property type="entry name" value="PG_MUTASE"/>
    <property type="match status" value="1"/>
</dbReference>
<dbReference type="SMART" id="SM00855">
    <property type="entry name" value="PGAM"/>
    <property type="match status" value="1"/>
</dbReference>
<dbReference type="Proteomes" id="UP000199086">
    <property type="component" value="Unassembled WGS sequence"/>
</dbReference>